<proteinExistence type="predicted"/>
<keyword evidence="3" id="KW-1185">Reference proteome</keyword>
<dbReference type="InterPro" id="IPR022409">
    <property type="entry name" value="PKD/Chitinase_dom"/>
</dbReference>
<dbReference type="RefSeq" id="WP_314003368.1">
    <property type="nucleotide sequence ID" value="NZ_JASJOT010000034.1"/>
</dbReference>
<dbReference type="SMART" id="SM00089">
    <property type="entry name" value="PKD"/>
    <property type="match status" value="1"/>
</dbReference>
<dbReference type="Gene3D" id="2.60.40.10">
    <property type="entry name" value="Immunoglobulins"/>
    <property type="match status" value="1"/>
</dbReference>
<dbReference type="EMBL" id="JASJOT010000034">
    <property type="protein sequence ID" value="MDJ1497639.1"/>
    <property type="molecule type" value="Genomic_DNA"/>
</dbReference>
<dbReference type="InterPro" id="IPR026444">
    <property type="entry name" value="Secre_tail"/>
</dbReference>
<dbReference type="InterPro" id="IPR000601">
    <property type="entry name" value="PKD_dom"/>
</dbReference>
<evidence type="ECO:0000313" key="2">
    <source>
        <dbReference type="EMBL" id="MDJ1497639.1"/>
    </source>
</evidence>
<comment type="caution">
    <text evidence="2">The sequence shown here is derived from an EMBL/GenBank/DDBJ whole genome shotgun (WGS) entry which is preliminary data.</text>
</comment>
<dbReference type="Proteomes" id="UP001228581">
    <property type="component" value="Unassembled WGS sequence"/>
</dbReference>
<name>A0ABT7CV45_9BACT</name>
<evidence type="ECO:0000259" key="1">
    <source>
        <dbReference type="PROSITE" id="PS50093"/>
    </source>
</evidence>
<dbReference type="Gene3D" id="2.60.40.4070">
    <property type="match status" value="1"/>
</dbReference>
<feature type="domain" description="PKD" evidence="1">
    <location>
        <begin position="250"/>
        <end position="296"/>
    </location>
</feature>
<protein>
    <submittedName>
        <fullName evidence="2">PKD domain-containing protein</fullName>
    </submittedName>
</protein>
<dbReference type="CDD" id="cd00146">
    <property type="entry name" value="PKD"/>
    <property type="match status" value="1"/>
</dbReference>
<reference evidence="2 3" key="1">
    <citation type="submission" date="2023-05" db="EMBL/GenBank/DDBJ databases">
        <authorList>
            <person name="Zhang X."/>
        </authorList>
    </citation>
    <scope>NUCLEOTIDE SEQUENCE [LARGE SCALE GENOMIC DNA]</scope>
    <source>
        <strain evidence="2 3">DM2B3-1</strain>
    </source>
</reference>
<dbReference type="NCBIfam" id="TIGR04183">
    <property type="entry name" value="Por_Secre_tail"/>
    <property type="match status" value="1"/>
</dbReference>
<accession>A0ABT7CV45</accession>
<organism evidence="2 3">
    <name type="scientific">Xanthocytophaga flava</name>
    <dbReference type="NCBI Taxonomy" id="3048013"/>
    <lineage>
        <taxon>Bacteria</taxon>
        <taxon>Pseudomonadati</taxon>
        <taxon>Bacteroidota</taxon>
        <taxon>Cytophagia</taxon>
        <taxon>Cytophagales</taxon>
        <taxon>Rhodocytophagaceae</taxon>
        <taxon>Xanthocytophaga</taxon>
    </lineage>
</organism>
<dbReference type="InterPro" id="IPR013783">
    <property type="entry name" value="Ig-like_fold"/>
</dbReference>
<dbReference type="Pfam" id="PF18962">
    <property type="entry name" value="Por_Secre_tail"/>
    <property type="match status" value="1"/>
</dbReference>
<dbReference type="Pfam" id="PF18911">
    <property type="entry name" value="PKD_4"/>
    <property type="match status" value="1"/>
</dbReference>
<dbReference type="Pfam" id="PF24595">
    <property type="entry name" value="DUF7619"/>
    <property type="match status" value="2"/>
</dbReference>
<sequence>MAQVSRIEYFVDSEPGYGKATSFSFNPEMEVSSGFVVDMATLTAGFHTLYIRTQDKNGHWSHLATHPFYLQPAAATTLVAGEYFIDADPGFGKGISLAVTADGSSDFVIPLTEVTTGFHTLYIRTRDNKGTWSHPQVQSFYVQQGSDQSTIVAMEYSFANSGFTSSVYKYILPVPASVVDLEFPLDMSQLPADKEYELSVRAISNNGLKSQPFTKRIKVCSNLPAKSKFDYIGMGTQVSFMDSSENVTHYLWDFGDGKTDTVSNPMHTYTSPGLYNVKLITSNLCNNDTLVKQISVLNVQSVAPNKGGNTGSVTVAIAGNGFTQETQVKLINNGNEITAVNMVTNEDGRMLYATFELYNQQIGKWDIVINNKNSVLRLKDAFIVEKGEKPIIKVEIEGRNVARIGRAQKYSFTLYNMGNIDAKGVLFWLALPKGTGIEPIDFSMAVSKDLILSSYSNPMKISVDSLFEKNVQAELTGFVIRNISAKGKFSLQFELTLTNSGAIYAWVSDPTYGSPLNPDVSSCIDAISGLTKIIFDVGSVFIPTVGCMKSLYENGVELYNFSNKVLSDETDEWKRISQNYQIRSFKGEVSTSEKIGSYSSVLLNKYVVPILPILAGTLWECLPASKISELAGFGKWSDDFLTVLGQNLASAKEPARLISKVAGKDRGELLWKIVKTGVQAADFEDVANSGENAYETGWNITECSEWARNKDFKEIVIELVNSIDPNEKIGSIGIDLSNHVQGNSPLPYTIYFENLSTATAPAQEVFVVDTLDKTKFDLSTFKLGSFGFGNDYSIGIPQGLSAYSKTVDLHPAKNLIVRIDAKLDTSSGVLTWRFLSLDPKTMEVTDDPLDGFLPPNKLSPEGEGFVSFSVMPKSSLSTGTQIHNKASIFFDTNKPIVTNTFLNTIDKVRPTSQIESLPSTSQDTTFTIKWGGSDSGAGVRSYDVYYSVNSKSFQLWKYDISGSEARFTGYPDSTYGFYSIAKDYVGNLETEKTRADASVTIDSKVTGREDPLKTGFWFYQNYPNPAKDQTTVEFKLSLAQKVTITVHDLQGKVIAVLTDKLYSAGTHHIAYDVNLMAPGLYICEFRSEKYQKAIKFIKR</sequence>
<dbReference type="SUPFAM" id="SSF49299">
    <property type="entry name" value="PKD domain"/>
    <property type="match status" value="1"/>
</dbReference>
<gene>
    <name evidence="2" type="ORF">QNI19_32165</name>
</gene>
<dbReference type="InterPro" id="IPR035986">
    <property type="entry name" value="PKD_dom_sf"/>
</dbReference>
<dbReference type="InterPro" id="IPR055353">
    <property type="entry name" value="DUF7619"/>
</dbReference>
<evidence type="ECO:0000313" key="3">
    <source>
        <dbReference type="Proteomes" id="UP001228581"/>
    </source>
</evidence>
<dbReference type="PROSITE" id="PS50093">
    <property type="entry name" value="PKD"/>
    <property type="match status" value="1"/>
</dbReference>